<keyword evidence="3" id="KW-0472">Membrane</keyword>
<feature type="compositionally biased region" description="Basic and acidic residues" evidence="2">
    <location>
        <begin position="163"/>
        <end position="174"/>
    </location>
</feature>
<sequence length="317" mass="35113">MAGSVLGSGAMMMVVDLLCAIAMCLCLNFCYLRYMKKRHRESEMDLEAQIALEVESARVLEHRLAAIRAQGRAQGGALGNNNPKHHRDYDEDTMLHFFHFETIDNKNKHYGKSKTVPRVTTATATKYQMSSSSPSEESNKHEDSALGHHGATGSSDASSKTTDAIHKNVDEEKVGTTSSVSIPQNDQNQNTSSSSRSCIPAGLPQEPPPPSASSIIRPLDMIRQRFFGSGQNKDDTRSKGHSQHNTEEGVLEEANDDDNEDEDCCCICLEGYEHGEVICTSKTGFCNHVFHKECLFEWVKKNHDCCPLCRTVLVKEC</sequence>
<dbReference type="PANTHER" id="PTHR22765:SF411">
    <property type="entry name" value="OS02G0248440 PROTEIN"/>
    <property type="match status" value="1"/>
</dbReference>
<dbReference type="InterPro" id="IPR051826">
    <property type="entry name" value="E3_ubiquitin-ligase_domain"/>
</dbReference>
<evidence type="ECO:0000313" key="6">
    <source>
        <dbReference type="Proteomes" id="UP001295423"/>
    </source>
</evidence>
<dbReference type="EMBL" id="CAKOGP040001925">
    <property type="protein sequence ID" value="CAJ1956881.1"/>
    <property type="molecule type" value="Genomic_DNA"/>
</dbReference>
<dbReference type="SUPFAM" id="SSF57850">
    <property type="entry name" value="RING/U-box"/>
    <property type="match status" value="1"/>
</dbReference>
<dbReference type="Pfam" id="PF13639">
    <property type="entry name" value="zf-RING_2"/>
    <property type="match status" value="1"/>
</dbReference>
<feature type="region of interest" description="Disordered" evidence="2">
    <location>
        <begin position="229"/>
        <end position="260"/>
    </location>
</feature>
<dbReference type="GO" id="GO:0008270">
    <property type="term" value="F:zinc ion binding"/>
    <property type="evidence" value="ECO:0007669"/>
    <property type="project" value="UniProtKB-KW"/>
</dbReference>
<protein>
    <recommendedName>
        <fullName evidence="4">RING-type domain-containing protein</fullName>
    </recommendedName>
</protein>
<dbReference type="AlphaFoldDB" id="A0AAD2FYH9"/>
<keyword evidence="6" id="KW-1185">Reference proteome</keyword>
<name>A0AAD2FYH9_9STRA</name>
<evidence type="ECO:0000259" key="4">
    <source>
        <dbReference type="PROSITE" id="PS50089"/>
    </source>
</evidence>
<evidence type="ECO:0000256" key="2">
    <source>
        <dbReference type="SAM" id="MobiDB-lite"/>
    </source>
</evidence>
<gene>
    <name evidence="5" type="ORF">CYCCA115_LOCUS16442</name>
</gene>
<feature type="domain" description="RING-type" evidence="4">
    <location>
        <begin position="265"/>
        <end position="310"/>
    </location>
</feature>
<organism evidence="5 6">
    <name type="scientific">Cylindrotheca closterium</name>
    <dbReference type="NCBI Taxonomy" id="2856"/>
    <lineage>
        <taxon>Eukaryota</taxon>
        <taxon>Sar</taxon>
        <taxon>Stramenopiles</taxon>
        <taxon>Ochrophyta</taxon>
        <taxon>Bacillariophyta</taxon>
        <taxon>Bacillariophyceae</taxon>
        <taxon>Bacillariophycidae</taxon>
        <taxon>Bacillariales</taxon>
        <taxon>Bacillariaceae</taxon>
        <taxon>Cylindrotheca</taxon>
    </lineage>
</organism>
<evidence type="ECO:0000256" key="3">
    <source>
        <dbReference type="SAM" id="Phobius"/>
    </source>
</evidence>
<feature type="compositionally biased region" description="Acidic residues" evidence="2">
    <location>
        <begin position="249"/>
        <end position="260"/>
    </location>
</feature>
<reference evidence="5" key="1">
    <citation type="submission" date="2023-08" db="EMBL/GenBank/DDBJ databases">
        <authorList>
            <person name="Audoor S."/>
            <person name="Bilcke G."/>
        </authorList>
    </citation>
    <scope>NUCLEOTIDE SEQUENCE</scope>
</reference>
<accession>A0AAD2FYH9</accession>
<dbReference type="Gene3D" id="3.30.40.10">
    <property type="entry name" value="Zinc/RING finger domain, C3HC4 (zinc finger)"/>
    <property type="match status" value="1"/>
</dbReference>
<feature type="region of interest" description="Disordered" evidence="2">
    <location>
        <begin position="109"/>
        <end position="215"/>
    </location>
</feature>
<dbReference type="CDD" id="cd16448">
    <property type="entry name" value="RING-H2"/>
    <property type="match status" value="1"/>
</dbReference>
<feature type="compositionally biased region" description="Low complexity" evidence="2">
    <location>
        <begin position="184"/>
        <end position="204"/>
    </location>
</feature>
<keyword evidence="1" id="KW-0479">Metal-binding</keyword>
<feature type="compositionally biased region" description="Basic and acidic residues" evidence="2">
    <location>
        <begin position="137"/>
        <end position="146"/>
    </location>
</feature>
<keyword evidence="3" id="KW-1133">Transmembrane helix</keyword>
<feature type="compositionally biased region" description="Polar residues" evidence="2">
    <location>
        <begin position="152"/>
        <end position="162"/>
    </location>
</feature>
<keyword evidence="1" id="KW-0862">Zinc</keyword>
<keyword evidence="3" id="KW-0812">Transmembrane</keyword>
<feature type="compositionally biased region" description="Polar residues" evidence="2">
    <location>
        <begin position="118"/>
        <end position="129"/>
    </location>
</feature>
<dbReference type="Proteomes" id="UP001295423">
    <property type="component" value="Unassembled WGS sequence"/>
</dbReference>
<proteinExistence type="predicted"/>
<feature type="transmembrane region" description="Helical" evidence="3">
    <location>
        <begin position="12"/>
        <end position="34"/>
    </location>
</feature>
<comment type="caution">
    <text evidence="5">The sequence shown here is derived from an EMBL/GenBank/DDBJ whole genome shotgun (WGS) entry which is preliminary data.</text>
</comment>
<dbReference type="PROSITE" id="PS50089">
    <property type="entry name" value="ZF_RING_2"/>
    <property type="match status" value="1"/>
</dbReference>
<dbReference type="GO" id="GO:0006511">
    <property type="term" value="P:ubiquitin-dependent protein catabolic process"/>
    <property type="evidence" value="ECO:0007669"/>
    <property type="project" value="TreeGrafter"/>
</dbReference>
<dbReference type="InterPro" id="IPR001841">
    <property type="entry name" value="Znf_RING"/>
</dbReference>
<dbReference type="PANTHER" id="PTHR22765">
    <property type="entry name" value="RING FINGER AND PROTEASE ASSOCIATED DOMAIN-CONTAINING"/>
    <property type="match status" value="1"/>
</dbReference>
<keyword evidence="1" id="KW-0863">Zinc-finger</keyword>
<evidence type="ECO:0000313" key="5">
    <source>
        <dbReference type="EMBL" id="CAJ1956881.1"/>
    </source>
</evidence>
<dbReference type="GO" id="GO:0061630">
    <property type="term" value="F:ubiquitin protein ligase activity"/>
    <property type="evidence" value="ECO:0007669"/>
    <property type="project" value="TreeGrafter"/>
</dbReference>
<dbReference type="InterPro" id="IPR013083">
    <property type="entry name" value="Znf_RING/FYVE/PHD"/>
</dbReference>
<evidence type="ECO:0000256" key="1">
    <source>
        <dbReference type="PROSITE-ProRule" id="PRU00175"/>
    </source>
</evidence>